<dbReference type="STRING" id="91360.SAMN05660330_03922"/>
<gene>
    <name evidence="3" type="ORF">SAMN05660330_03922</name>
</gene>
<dbReference type="PROSITE" id="PS00061">
    <property type="entry name" value="ADH_SHORT"/>
    <property type="match status" value="1"/>
</dbReference>
<dbReference type="PRINTS" id="PR00081">
    <property type="entry name" value="GDHRDH"/>
</dbReference>
<sequence>MRLEGKVALITGAASGMGRAAALRFSKEGAKIFITDINENGLAKTVELLISEGQEVVSMHHDVRNENAWEKVADELVKAYGKVDVFFNNAGVLILKTLEETTLEEWNYLMSINCTGMFLGMKHIIPLMVRQGGGSVINTSSDAGIVGFPECALYGASKGAVRIMTKDVAAEYVKKNIRVNAICPGFVDTEMVADIPKDELNEFAPMGRAGTVDDITNLLVYLGSDESGFVTGTEIIIDGGGSNMKV</sequence>
<dbReference type="InterPro" id="IPR051122">
    <property type="entry name" value="SDR_DHRS6-like"/>
</dbReference>
<dbReference type="GO" id="GO:0016491">
    <property type="term" value="F:oxidoreductase activity"/>
    <property type="evidence" value="ECO:0007669"/>
    <property type="project" value="UniProtKB-KW"/>
</dbReference>
<dbReference type="InterPro" id="IPR020904">
    <property type="entry name" value="Sc_DH/Rdtase_CS"/>
</dbReference>
<organism evidence="3 4">
    <name type="scientific">Desulforhopalus singaporensis</name>
    <dbReference type="NCBI Taxonomy" id="91360"/>
    <lineage>
        <taxon>Bacteria</taxon>
        <taxon>Pseudomonadati</taxon>
        <taxon>Thermodesulfobacteriota</taxon>
        <taxon>Desulfobulbia</taxon>
        <taxon>Desulfobulbales</taxon>
        <taxon>Desulfocapsaceae</taxon>
        <taxon>Desulforhopalus</taxon>
    </lineage>
</organism>
<dbReference type="EMBL" id="FNJI01000043">
    <property type="protein sequence ID" value="SDP74645.1"/>
    <property type="molecule type" value="Genomic_DNA"/>
</dbReference>
<evidence type="ECO:0000313" key="4">
    <source>
        <dbReference type="Proteomes" id="UP000199073"/>
    </source>
</evidence>
<evidence type="ECO:0000313" key="3">
    <source>
        <dbReference type="EMBL" id="SDP74645.1"/>
    </source>
</evidence>
<dbReference type="InterPro" id="IPR036291">
    <property type="entry name" value="NAD(P)-bd_dom_sf"/>
</dbReference>
<dbReference type="FunFam" id="3.40.50.720:FF:000084">
    <property type="entry name" value="Short-chain dehydrogenase reductase"/>
    <property type="match status" value="1"/>
</dbReference>
<dbReference type="OrthoDB" id="5354363at2"/>
<dbReference type="AlphaFoldDB" id="A0A1H0V8T1"/>
<comment type="similarity">
    <text evidence="1">Belongs to the short-chain dehydrogenases/reductases (SDR) family.</text>
</comment>
<dbReference type="RefSeq" id="WP_092225831.1">
    <property type="nucleotide sequence ID" value="NZ_FNJI01000043.1"/>
</dbReference>
<dbReference type="PRINTS" id="PR00080">
    <property type="entry name" value="SDRFAMILY"/>
</dbReference>
<reference evidence="3 4" key="1">
    <citation type="submission" date="2016-10" db="EMBL/GenBank/DDBJ databases">
        <authorList>
            <person name="de Groot N.N."/>
        </authorList>
    </citation>
    <scope>NUCLEOTIDE SEQUENCE [LARGE SCALE GENOMIC DNA]</scope>
    <source>
        <strain evidence="3 4">DSM 12130</strain>
    </source>
</reference>
<name>A0A1H0V8T1_9BACT</name>
<proteinExistence type="inferred from homology"/>
<accession>A0A1H0V8T1</accession>
<keyword evidence="4" id="KW-1185">Reference proteome</keyword>
<evidence type="ECO:0000256" key="1">
    <source>
        <dbReference type="ARBA" id="ARBA00006484"/>
    </source>
</evidence>
<dbReference type="PANTHER" id="PTHR43477:SF1">
    <property type="entry name" value="DIHYDROANTICAPSIN 7-DEHYDROGENASE"/>
    <property type="match status" value="1"/>
</dbReference>
<keyword evidence="2" id="KW-0560">Oxidoreductase</keyword>
<dbReference type="PANTHER" id="PTHR43477">
    <property type="entry name" value="DIHYDROANTICAPSIN 7-DEHYDROGENASE"/>
    <property type="match status" value="1"/>
</dbReference>
<dbReference type="Gene3D" id="3.40.50.720">
    <property type="entry name" value="NAD(P)-binding Rossmann-like Domain"/>
    <property type="match status" value="1"/>
</dbReference>
<evidence type="ECO:0000256" key="2">
    <source>
        <dbReference type="ARBA" id="ARBA00023002"/>
    </source>
</evidence>
<protein>
    <submittedName>
        <fullName evidence="3">NAD(P)-dependent dehydrogenase, short-chain alcohol dehydrogenase family</fullName>
    </submittedName>
</protein>
<dbReference type="InterPro" id="IPR002347">
    <property type="entry name" value="SDR_fam"/>
</dbReference>
<dbReference type="SUPFAM" id="SSF51735">
    <property type="entry name" value="NAD(P)-binding Rossmann-fold domains"/>
    <property type="match status" value="1"/>
</dbReference>
<dbReference type="Pfam" id="PF13561">
    <property type="entry name" value="adh_short_C2"/>
    <property type="match status" value="1"/>
</dbReference>
<dbReference type="Proteomes" id="UP000199073">
    <property type="component" value="Unassembled WGS sequence"/>
</dbReference>
<dbReference type="NCBIfam" id="NF005559">
    <property type="entry name" value="PRK07231.1"/>
    <property type="match status" value="1"/>
</dbReference>